<dbReference type="PANTHER" id="PTHR43333:SF1">
    <property type="entry name" value="D-ISOMER SPECIFIC 2-HYDROXYACID DEHYDROGENASE NAD-BINDING DOMAIN-CONTAINING PROTEIN"/>
    <property type="match status" value="1"/>
</dbReference>
<dbReference type="SUPFAM" id="SSF52283">
    <property type="entry name" value="Formate/glycerate dehydrogenase catalytic domain-like"/>
    <property type="match status" value="1"/>
</dbReference>
<keyword evidence="1" id="KW-0560">Oxidoreductase</keyword>
<dbReference type="EMBL" id="BAABEY010000014">
    <property type="protein sequence ID" value="GAA4436185.1"/>
    <property type="molecule type" value="Genomic_DNA"/>
</dbReference>
<sequence length="322" mass="36065">MGESSAQGIILLMYNPPEDHLDRLRSIAPGYEFRVATSENEAIRLMPEAEIVLGNRYFTQSLPFARQLKWMQSNSVGVDLILAQKDLLSQKGIVLTCARGVYDNEMALHALGLVLSLFRSLHLLRDEQLRHSWQRHRLRDFEGSRCLILGWGSLAQKIAGYLTAFGGRVSAVRNQSHDSEDGEIKIFGRNSWEEQLPLTDLLVLCLPKTAGTMRLVGRPQLEKLPATAFVVNIGRGGTLDDDALADLVRNRFIAGAALDVFEQEPLPSAHPIWTIPEIIVSPHVARSLEGPNFKWFALFENNLARYIGGQPLLHQVDYARGY</sequence>
<reference evidence="5" key="1">
    <citation type="journal article" date="2019" name="Int. J. Syst. Evol. Microbiol.">
        <title>The Global Catalogue of Microorganisms (GCM) 10K type strain sequencing project: providing services to taxonomists for standard genome sequencing and annotation.</title>
        <authorList>
            <consortium name="The Broad Institute Genomics Platform"/>
            <consortium name="The Broad Institute Genome Sequencing Center for Infectious Disease"/>
            <person name="Wu L."/>
            <person name="Ma J."/>
        </authorList>
    </citation>
    <scope>NUCLEOTIDE SEQUENCE [LARGE SCALE GENOMIC DNA]</scope>
    <source>
        <strain evidence="5">JCM 31920</strain>
    </source>
</reference>
<dbReference type="Gene3D" id="3.40.50.720">
    <property type="entry name" value="NAD(P)-binding Rossmann-like Domain"/>
    <property type="match status" value="2"/>
</dbReference>
<dbReference type="RefSeq" id="WP_345027572.1">
    <property type="nucleotide sequence ID" value="NZ_BAABEY010000014.1"/>
</dbReference>
<protein>
    <submittedName>
        <fullName evidence="4">D-2-hydroxyacid dehydrogenase</fullName>
    </submittedName>
</protein>
<dbReference type="InterPro" id="IPR036291">
    <property type="entry name" value="NAD(P)-bd_dom_sf"/>
</dbReference>
<evidence type="ECO:0000313" key="5">
    <source>
        <dbReference type="Proteomes" id="UP001501508"/>
    </source>
</evidence>
<evidence type="ECO:0000313" key="4">
    <source>
        <dbReference type="EMBL" id="GAA4436185.1"/>
    </source>
</evidence>
<keyword evidence="5" id="KW-1185">Reference proteome</keyword>
<accession>A0ABP8LU12</accession>
<keyword evidence="2" id="KW-0520">NAD</keyword>
<gene>
    <name evidence="4" type="ORF">GCM10023091_13830</name>
</gene>
<organism evidence="4 5">
    <name type="scientific">Ravibacter arvi</name>
    <dbReference type="NCBI Taxonomy" id="2051041"/>
    <lineage>
        <taxon>Bacteria</taxon>
        <taxon>Pseudomonadati</taxon>
        <taxon>Bacteroidota</taxon>
        <taxon>Cytophagia</taxon>
        <taxon>Cytophagales</taxon>
        <taxon>Spirosomataceae</taxon>
        <taxon>Ravibacter</taxon>
    </lineage>
</organism>
<dbReference type="SUPFAM" id="SSF51735">
    <property type="entry name" value="NAD(P)-binding Rossmann-fold domains"/>
    <property type="match status" value="1"/>
</dbReference>
<dbReference type="PANTHER" id="PTHR43333">
    <property type="entry name" value="2-HACID_DH_C DOMAIN-CONTAINING PROTEIN"/>
    <property type="match status" value="1"/>
</dbReference>
<comment type="caution">
    <text evidence="4">The sequence shown here is derived from an EMBL/GenBank/DDBJ whole genome shotgun (WGS) entry which is preliminary data.</text>
</comment>
<name>A0ABP8LU12_9BACT</name>
<dbReference type="Pfam" id="PF02826">
    <property type="entry name" value="2-Hacid_dh_C"/>
    <property type="match status" value="1"/>
</dbReference>
<evidence type="ECO:0000256" key="2">
    <source>
        <dbReference type="ARBA" id="ARBA00023027"/>
    </source>
</evidence>
<dbReference type="CDD" id="cd05300">
    <property type="entry name" value="2-Hacid_dh_1"/>
    <property type="match status" value="1"/>
</dbReference>
<proteinExistence type="predicted"/>
<evidence type="ECO:0000256" key="1">
    <source>
        <dbReference type="ARBA" id="ARBA00023002"/>
    </source>
</evidence>
<dbReference type="InterPro" id="IPR006140">
    <property type="entry name" value="D-isomer_DH_NAD-bd"/>
</dbReference>
<dbReference type="Proteomes" id="UP001501508">
    <property type="component" value="Unassembled WGS sequence"/>
</dbReference>
<evidence type="ECO:0000259" key="3">
    <source>
        <dbReference type="Pfam" id="PF02826"/>
    </source>
</evidence>
<feature type="domain" description="D-isomer specific 2-hydroxyacid dehydrogenase NAD-binding" evidence="3">
    <location>
        <begin position="111"/>
        <end position="285"/>
    </location>
</feature>